<dbReference type="PROSITE" id="PS51186">
    <property type="entry name" value="GNAT"/>
    <property type="match status" value="1"/>
</dbReference>
<dbReference type="Pfam" id="PF13302">
    <property type="entry name" value="Acetyltransf_3"/>
    <property type="match status" value="1"/>
</dbReference>
<evidence type="ECO:0000313" key="2">
    <source>
        <dbReference type="EMBL" id="GGB49424.1"/>
    </source>
</evidence>
<dbReference type="EMBL" id="BMGD01000001">
    <property type="protein sequence ID" value="GGB49424.1"/>
    <property type="molecule type" value="Genomic_DNA"/>
</dbReference>
<dbReference type="InterPro" id="IPR051531">
    <property type="entry name" value="N-acetyltransferase"/>
</dbReference>
<dbReference type="InterPro" id="IPR000182">
    <property type="entry name" value="GNAT_dom"/>
</dbReference>
<organism evidence="2 3">
    <name type="scientific">Blastomonas aquatica</name>
    <dbReference type="NCBI Taxonomy" id="1510276"/>
    <lineage>
        <taxon>Bacteria</taxon>
        <taxon>Pseudomonadati</taxon>
        <taxon>Pseudomonadota</taxon>
        <taxon>Alphaproteobacteria</taxon>
        <taxon>Sphingomonadales</taxon>
        <taxon>Sphingomonadaceae</taxon>
        <taxon>Blastomonas</taxon>
    </lineage>
</organism>
<feature type="domain" description="N-acetyltransferase" evidence="1">
    <location>
        <begin position="14"/>
        <end position="167"/>
    </location>
</feature>
<reference evidence="3" key="1">
    <citation type="journal article" date="2019" name="Int. J. Syst. Evol. Microbiol.">
        <title>The Global Catalogue of Microorganisms (GCM) 10K type strain sequencing project: providing services to taxonomists for standard genome sequencing and annotation.</title>
        <authorList>
            <consortium name="The Broad Institute Genomics Platform"/>
            <consortium name="The Broad Institute Genome Sequencing Center for Infectious Disease"/>
            <person name="Wu L."/>
            <person name="Ma J."/>
        </authorList>
    </citation>
    <scope>NUCLEOTIDE SEQUENCE [LARGE SCALE GENOMIC DNA]</scope>
    <source>
        <strain evidence="3">CGMCC 1.12851</strain>
    </source>
</reference>
<accession>A0ABQ1IRP5</accession>
<sequence>MTTAPMPLLKSERLVLRQIRTDDAEALFEVLSDDGLMTWWSSGPHRSIEETRAYLEPAAVGEWRSWAITRAGDDMALGWVNAHDRRENVCELGYILARSCWGQGIAREAVAMVLDQLLITEGQRRVFADADPENLHSISLLTSMGFVQEGHLRAEWETHIGVRDSLIFGLLKDEWTARRALSADPAAVPSVG</sequence>
<comment type="caution">
    <text evidence="2">The sequence shown here is derived from an EMBL/GenBank/DDBJ whole genome shotgun (WGS) entry which is preliminary data.</text>
</comment>
<gene>
    <name evidence="2" type="ORF">GCM10010833_00070</name>
</gene>
<keyword evidence="3" id="KW-1185">Reference proteome</keyword>
<dbReference type="Proteomes" id="UP000614261">
    <property type="component" value="Unassembled WGS sequence"/>
</dbReference>
<dbReference type="Gene3D" id="3.40.630.30">
    <property type="match status" value="1"/>
</dbReference>
<evidence type="ECO:0000259" key="1">
    <source>
        <dbReference type="PROSITE" id="PS51186"/>
    </source>
</evidence>
<protein>
    <submittedName>
        <fullName evidence="2">N-acetyltransferase</fullName>
    </submittedName>
</protein>
<proteinExistence type="predicted"/>
<dbReference type="RefSeq" id="WP_229736715.1">
    <property type="nucleotide sequence ID" value="NZ_BMGD01000001.1"/>
</dbReference>
<dbReference type="SUPFAM" id="SSF55729">
    <property type="entry name" value="Acyl-CoA N-acyltransferases (Nat)"/>
    <property type="match status" value="1"/>
</dbReference>
<dbReference type="PANTHER" id="PTHR43792">
    <property type="entry name" value="GNAT FAMILY, PUTATIVE (AFU_ORTHOLOGUE AFUA_3G00765)-RELATED-RELATED"/>
    <property type="match status" value="1"/>
</dbReference>
<dbReference type="InterPro" id="IPR016181">
    <property type="entry name" value="Acyl_CoA_acyltransferase"/>
</dbReference>
<name>A0ABQ1IRP5_9SPHN</name>
<evidence type="ECO:0000313" key="3">
    <source>
        <dbReference type="Proteomes" id="UP000614261"/>
    </source>
</evidence>